<feature type="transmembrane region" description="Helical" evidence="1">
    <location>
        <begin position="127"/>
        <end position="151"/>
    </location>
</feature>
<dbReference type="Proteomes" id="UP001231518">
    <property type="component" value="Chromosome 3"/>
</dbReference>
<sequence length="183" mass="20766">MCWAEKCCYVVPANFGCLFVGIGSFILSLFALVTSVVYFIIEDHDEASVQSIHFNRVLGLKLNMPSVHVLLSIVIIIAFMWMLVSFMLVVGVIKNKPNFVLCYFSFGIIITIISQLSALLLLLQTCWIPALIFFLLSLIHIHVLVVVHTVYELMSRGKDFSFQRHQDDEDPLADCFDEDSSRI</sequence>
<feature type="transmembrane region" description="Helical" evidence="1">
    <location>
        <begin position="12"/>
        <end position="41"/>
    </location>
</feature>
<dbReference type="EMBL" id="JARGEI010000014">
    <property type="protein sequence ID" value="KAJ8720013.1"/>
    <property type="molecule type" value="Genomic_DNA"/>
</dbReference>
<keyword evidence="3" id="KW-1185">Reference proteome</keyword>
<evidence type="ECO:0000313" key="3">
    <source>
        <dbReference type="Proteomes" id="UP001231518"/>
    </source>
</evidence>
<keyword evidence="1" id="KW-0812">Transmembrane</keyword>
<comment type="caution">
    <text evidence="2">The sequence shown here is derived from an EMBL/GenBank/DDBJ whole genome shotgun (WGS) entry which is preliminary data.</text>
</comment>
<keyword evidence="1" id="KW-1133">Transmembrane helix</keyword>
<protein>
    <submittedName>
        <fullName evidence="2">Uncharacterized protein</fullName>
    </submittedName>
</protein>
<feature type="transmembrane region" description="Helical" evidence="1">
    <location>
        <begin position="69"/>
        <end position="93"/>
    </location>
</feature>
<keyword evidence="1" id="KW-0472">Membrane</keyword>
<name>A0AAD8DSA1_MYTSE</name>
<dbReference type="AlphaFoldDB" id="A0AAD8DSA1"/>
<organism evidence="2 3">
    <name type="scientific">Mythimna separata</name>
    <name type="common">Oriental armyworm</name>
    <name type="synonym">Pseudaletia separata</name>
    <dbReference type="NCBI Taxonomy" id="271217"/>
    <lineage>
        <taxon>Eukaryota</taxon>
        <taxon>Metazoa</taxon>
        <taxon>Ecdysozoa</taxon>
        <taxon>Arthropoda</taxon>
        <taxon>Hexapoda</taxon>
        <taxon>Insecta</taxon>
        <taxon>Pterygota</taxon>
        <taxon>Neoptera</taxon>
        <taxon>Endopterygota</taxon>
        <taxon>Lepidoptera</taxon>
        <taxon>Glossata</taxon>
        <taxon>Ditrysia</taxon>
        <taxon>Noctuoidea</taxon>
        <taxon>Noctuidae</taxon>
        <taxon>Noctuinae</taxon>
        <taxon>Hadenini</taxon>
        <taxon>Mythimna</taxon>
    </lineage>
</organism>
<evidence type="ECO:0000256" key="1">
    <source>
        <dbReference type="SAM" id="Phobius"/>
    </source>
</evidence>
<gene>
    <name evidence="2" type="ORF">PYW07_012056</name>
</gene>
<proteinExistence type="predicted"/>
<evidence type="ECO:0000313" key="2">
    <source>
        <dbReference type="EMBL" id="KAJ8720013.1"/>
    </source>
</evidence>
<feature type="transmembrane region" description="Helical" evidence="1">
    <location>
        <begin position="100"/>
        <end position="121"/>
    </location>
</feature>
<reference evidence="2" key="1">
    <citation type="submission" date="2023-03" db="EMBL/GenBank/DDBJ databases">
        <title>Chromosome-level genomes of two armyworms, Mythimna separata and Mythimna loreyi, provide insights into the biosynthesis and reception of sex pheromones.</title>
        <authorList>
            <person name="Zhao H."/>
        </authorList>
    </citation>
    <scope>NUCLEOTIDE SEQUENCE</scope>
    <source>
        <strain evidence="2">BeijingLab</strain>
        <tissue evidence="2">Pupa</tissue>
    </source>
</reference>
<accession>A0AAD8DSA1</accession>